<keyword evidence="3" id="KW-0547">Nucleotide-binding</keyword>
<dbReference type="InterPro" id="IPR005895">
    <property type="entry name" value="ABC_transptr_haem_export_CcmA"/>
</dbReference>
<feature type="domain" description="ABC transporter" evidence="8">
    <location>
        <begin position="2"/>
        <end position="204"/>
    </location>
</feature>
<dbReference type="InterPro" id="IPR003439">
    <property type="entry name" value="ABC_transporter-like_ATP-bd"/>
</dbReference>
<reference evidence="9 10" key="1">
    <citation type="submission" date="2017-10" db="EMBL/GenBank/DDBJ databases">
        <title>Two draft genome sequences of Pusillimonas sp. strains isolated from a nitrate- and radionuclide-contaminated groundwater in Russia.</title>
        <authorList>
            <person name="Grouzdev D.S."/>
            <person name="Tourova T.P."/>
            <person name="Goeva M.A."/>
            <person name="Babich T.L."/>
            <person name="Sokolova D.S."/>
            <person name="Abdullin R."/>
            <person name="Poltaraus A.B."/>
            <person name="Toshchakov S.V."/>
            <person name="Nazina T.N."/>
        </authorList>
    </citation>
    <scope>NUCLEOTIDE SEQUENCE [LARGE SCALE GENOMIC DNA]</scope>
    <source>
        <strain evidence="9 10">JR1/69-3-13</strain>
    </source>
</reference>
<dbReference type="GO" id="GO:0017004">
    <property type="term" value="P:cytochrome complex assembly"/>
    <property type="evidence" value="ECO:0007669"/>
    <property type="project" value="UniProtKB-KW"/>
</dbReference>
<dbReference type="InterPro" id="IPR017871">
    <property type="entry name" value="ABC_transporter-like_CS"/>
</dbReference>
<dbReference type="AlphaFoldDB" id="A0A2N4U787"/>
<evidence type="ECO:0000256" key="5">
    <source>
        <dbReference type="ARBA" id="ARBA00022840"/>
    </source>
</evidence>
<evidence type="ECO:0000313" key="9">
    <source>
        <dbReference type="EMBL" id="PLC50857.1"/>
    </source>
</evidence>
<keyword evidence="7" id="KW-0472">Membrane</keyword>
<proteinExistence type="predicted"/>
<dbReference type="PROSITE" id="PS00211">
    <property type="entry name" value="ABC_TRANSPORTER_1"/>
    <property type="match status" value="1"/>
</dbReference>
<keyword evidence="10" id="KW-1185">Reference proteome</keyword>
<evidence type="ECO:0000256" key="2">
    <source>
        <dbReference type="ARBA" id="ARBA00022475"/>
    </source>
</evidence>
<dbReference type="SMART" id="SM00382">
    <property type="entry name" value="AAA"/>
    <property type="match status" value="1"/>
</dbReference>
<dbReference type="SUPFAM" id="SSF52540">
    <property type="entry name" value="P-loop containing nucleoside triphosphate hydrolases"/>
    <property type="match status" value="1"/>
</dbReference>
<dbReference type="Proteomes" id="UP000234190">
    <property type="component" value="Unassembled WGS sequence"/>
</dbReference>
<dbReference type="Gene3D" id="3.40.50.300">
    <property type="entry name" value="P-loop containing nucleotide triphosphate hydrolases"/>
    <property type="match status" value="1"/>
</dbReference>
<evidence type="ECO:0000256" key="7">
    <source>
        <dbReference type="ARBA" id="ARBA00023136"/>
    </source>
</evidence>
<protein>
    <submittedName>
        <fullName evidence="9">Heme ABC transporter ATP-binding protein CcmA</fullName>
    </submittedName>
</protein>
<evidence type="ECO:0000256" key="3">
    <source>
        <dbReference type="ARBA" id="ARBA00022741"/>
    </source>
</evidence>
<dbReference type="GO" id="GO:0005524">
    <property type="term" value="F:ATP binding"/>
    <property type="evidence" value="ECO:0007669"/>
    <property type="project" value="UniProtKB-KW"/>
</dbReference>
<dbReference type="NCBIfam" id="TIGR01189">
    <property type="entry name" value="ccmA"/>
    <property type="match status" value="1"/>
</dbReference>
<organism evidence="9 10">
    <name type="scientific">Pollutimonas subterranea</name>
    <dbReference type="NCBI Taxonomy" id="2045210"/>
    <lineage>
        <taxon>Bacteria</taxon>
        <taxon>Pseudomonadati</taxon>
        <taxon>Pseudomonadota</taxon>
        <taxon>Betaproteobacteria</taxon>
        <taxon>Burkholderiales</taxon>
        <taxon>Alcaligenaceae</taxon>
        <taxon>Pollutimonas</taxon>
    </lineage>
</organism>
<dbReference type="RefSeq" id="WP_102072813.1">
    <property type="nucleotide sequence ID" value="NZ_PDNW01000003.1"/>
</dbReference>
<dbReference type="GO" id="GO:0022857">
    <property type="term" value="F:transmembrane transporter activity"/>
    <property type="evidence" value="ECO:0007669"/>
    <property type="project" value="InterPro"/>
</dbReference>
<gene>
    <name evidence="9" type="ORF">CR159_04425</name>
</gene>
<evidence type="ECO:0000256" key="4">
    <source>
        <dbReference type="ARBA" id="ARBA00022748"/>
    </source>
</evidence>
<dbReference type="PANTHER" id="PTHR43499:SF1">
    <property type="entry name" value="ABC TRANSPORTER I FAMILY MEMBER 1"/>
    <property type="match status" value="1"/>
</dbReference>
<dbReference type="Pfam" id="PF00005">
    <property type="entry name" value="ABC_tran"/>
    <property type="match status" value="1"/>
</dbReference>
<dbReference type="PANTHER" id="PTHR43499">
    <property type="entry name" value="ABC TRANSPORTER I FAMILY MEMBER 1"/>
    <property type="match status" value="1"/>
</dbReference>
<dbReference type="OrthoDB" id="9800654at2"/>
<accession>A0A2N4U787</accession>
<keyword evidence="5 9" id="KW-0067">ATP-binding</keyword>
<name>A0A2N4U787_9BURK</name>
<keyword evidence="4" id="KW-0201">Cytochrome c-type biogenesis</keyword>
<keyword evidence="1" id="KW-0813">Transport</keyword>
<evidence type="ECO:0000256" key="6">
    <source>
        <dbReference type="ARBA" id="ARBA00022967"/>
    </source>
</evidence>
<comment type="caution">
    <text evidence="9">The sequence shown here is derived from an EMBL/GenBank/DDBJ whole genome shotgun (WGS) entry which is preliminary data.</text>
</comment>
<evidence type="ECO:0000313" key="10">
    <source>
        <dbReference type="Proteomes" id="UP000234190"/>
    </source>
</evidence>
<dbReference type="InterPro" id="IPR003593">
    <property type="entry name" value="AAA+_ATPase"/>
</dbReference>
<evidence type="ECO:0000259" key="8">
    <source>
        <dbReference type="PROSITE" id="PS50893"/>
    </source>
</evidence>
<dbReference type="NCBIfam" id="NF010061">
    <property type="entry name" value="PRK13538.1"/>
    <property type="match status" value="1"/>
</dbReference>
<dbReference type="InterPro" id="IPR027417">
    <property type="entry name" value="P-loop_NTPase"/>
</dbReference>
<dbReference type="PROSITE" id="PS50893">
    <property type="entry name" value="ABC_TRANSPORTER_2"/>
    <property type="match status" value="1"/>
</dbReference>
<evidence type="ECO:0000256" key="1">
    <source>
        <dbReference type="ARBA" id="ARBA00022448"/>
    </source>
</evidence>
<keyword evidence="6" id="KW-1278">Translocase</keyword>
<dbReference type="EMBL" id="PDNW01000003">
    <property type="protein sequence ID" value="PLC50857.1"/>
    <property type="molecule type" value="Genomic_DNA"/>
</dbReference>
<dbReference type="GO" id="GO:0016887">
    <property type="term" value="F:ATP hydrolysis activity"/>
    <property type="evidence" value="ECO:0007669"/>
    <property type="project" value="InterPro"/>
</dbReference>
<keyword evidence="2" id="KW-1003">Cell membrane</keyword>
<sequence>MLEVINLQCVRGERSLFDSLSFQLKAGECLLLQGENGSGKTSLLRMLVGLTPPTTGTVHWNGRPIKQWGDEYGRELLYCGHSPGLKEDLSATENLTFGSALADIQVGSSTVYDVLHQAGLRGCEHLPVRALSQGQKRRVNLARLLLQKRALWLLDEPLTALDTKASRWIVELIDRHLGDGGIAVLTTHQDMKLAHATQTIRVGA</sequence>